<dbReference type="AlphaFoldDB" id="A0AAV4NA61"/>
<dbReference type="EMBL" id="BPLR01020673">
    <property type="protein sequence ID" value="GIX81368.1"/>
    <property type="molecule type" value="Genomic_DNA"/>
</dbReference>
<accession>A0AAV4NA61</accession>
<gene>
    <name evidence="1" type="ORF">CEXT_43971</name>
</gene>
<keyword evidence="2" id="KW-1185">Reference proteome</keyword>
<sequence length="157" mass="17824">MNPAFSKTVGFPLREIGRNRFEYSAQSGGISHPSPYEKQLTSGARAMFESKPCLVKRILFFFFFIIPTFFQPPFQTNRVTGCRFLHTPRLTQGWGQQFLLEDCRRHMCSPLPKNEWSKGPEDSLSGVILKSQIGSDFGPVDSFARQKLSSAEKGVRQ</sequence>
<comment type="caution">
    <text evidence="1">The sequence shown here is derived from an EMBL/GenBank/DDBJ whole genome shotgun (WGS) entry which is preliminary data.</text>
</comment>
<name>A0AAV4NA61_CAEEX</name>
<proteinExistence type="predicted"/>
<protein>
    <submittedName>
        <fullName evidence="1">Uncharacterized protein</fullName>
    </submittedName>
</protein>
<reference evidence="1 2" key="1">
    <citation type="submission" date="2021-06" db="EMBL/GenBank/DDBJ databases">
        <title>Caerostris extrusa draft genome.</title>
        <authorList>
            <person name="Kono N."/>
            <person name="Arakawa K."/>
        </authorList>
    </citation>
    <scope>NUCLEOTIDE SEQUENCE [LARGE SCALE GENOMIC DNA]</scope>
</reference>
<evidence type="ECO:0000313" key="2">
    <source>
        <dbReference type="Proteomes" id="UP001054945"/>
    </source>
</evidence>
<dbReference type="Proteomes" id="UP001054945">
    <property type="component" value="Unassembled WGS sequence"/>
</dbReference>
<evidence type="ECO:0000313" key="1">
    <source>
        <dbReference type="EMBL" id="GIX81368.1"/>
    </source>
</evidence>
<organism evidence="1 2">
    <name type="scientific">Caerostris extrusa</name>
    <name type="common">Bark spider</name>
    <name type="synonym">Caerostris bankana</name>
    <dbReference type="NCBI Taxonomy" id="172846"/>
    <lineage>
        <taxon>Eukaryota</taxon>
        <taxon>Metazoa</taxon>
        <taxon>Ecdysozoa</taxon>
        <taxon>Arthropoda</taxon>
        <taxon>Chelicerata</taxon>
        <taxon>Arachnida</taxon>
        <taxon>Araneae</taxon>
        <taxon>Araneomorphae</taxon>
        <taxon>Entelegynae</taxon>
        <taxon>Araneoidea</taxon>
        <taxon>Araneidae</taxon>
        <taxon>Caerostris</taxon>
    </lineage>
</organism>